<geneLocation type="plasmid" evidence="1 2">
    <name>pSA2</name>
</geneLocation>
<reference evidence="2" key="1">
    <citation type="journal article" date="2017" name="J. Biotechnol.">
        <title>Complete genome sequence of Novosphingobium resinovorum SA1, a versatile xenobiotic-degrading bacterium capable of utilizing sulfanilic acid.</title>
        <authorList>
            <person name="Hegedus B."/>
            <person name="Kos P.B."/>
            <person name="Balint B."/>
            <person name="Maroti G."/>
            <person name="Gan H.M."/>
            <person name="Perei K."/>
            <person name="Rakhely G."/>
        </authorList>
    </citation>
    <scope>NUCLEOTIDE SEQUENCE [LARGE SCALE GENOMIC DNA]</scope>
    <source>
        <strain evidence="2">SA1</strain>
    </source>
</reference>
<proteinExistence type="predicted"/>
<organism evidence="1 2">
    <name type="scientific">Novosphingobium resinovorum</name>
    <dbReference type="NCBI Taxonomy" id="158500"/>
    <lineage>
        <taxon>Bacteria</taxon>
        <taxon>Pseudomonadati</taxon>
        <taxon>Pseudomonadota</taxon>
        <taxon>Alphaproteobacteria</taxon>
        <taxon>Sphingomonadales</taxon>
        <taxon>Sphingomonadaceae</taxon>
        <taxon>Novosphingobium</taxon>
    </lineage>
</organism>
<accession>A0A1D8ADV5</accession>
<dbReference type="KEGG" id="nre:BES08_25745"/>
<name>A0A1D8ADV5_9SPHN</name>
<keyword evidence="2" id="KW-1185">Reference proteome</keyword>
<dbReference type="Proteomes" id="UP000094626">
    <property type="component" value="Plasmid pSA2"/>
</dbReference>
<dbReference type="AlphaFoldDB" id="A0A1D8ADV5"/>
<sequence length="60" mass="6446">MHVRRKREVSQLCKYAGMAPNIPTDAIGFMDDQGCAAIACADGRKNFAMKCDIAVAVGVE</sequence>
<protein>
    <submittedName>
        <fullName evidence="1">Uncharacterized protein</fullName>
    </submittedName>
</protein>
<gene>
    <name evidence="1" type="ORF">BES08_25745</name>
</gene>
<dbReference type="EMBL" id="CP017077">
    <property type="protein sequence ID" value="AOR80307.1"/>
    <property type="molecule type" value="Genomic_DNA"/>
</dbReference>
<evidence type="ECO:0000313" key="2">
    <source>
        <dbReference type="Proteomes" id="UP000094626"/>
    </source>
</evidence>
<keyword evidence="1" id="KW-0614">Plasmid</keyword>
<evidence type="ECO:0000313" key="1">
    <source>
        <dbReference type="EMBL" id="AOR80307.1"/>
    </source>
</evidence>